<feature type="domain" description="GPI inositol-deacylase PGAP1-like alpha/beta" evidence="5">
    <location>
        <begin position="60"/>
        <end position="189"/>
    </location>
</feature>
<dbReference type="InterPro" id="IPR012908">
    <property type="entry name" value="PGAP1-ab_dom-like"/>
</dbReference>
<dbReference type="SUPFAM" id="SSF101908">
    <property type="entry name" value="Putative isomerase YbhE"/>
    <property type="match status" value="1"/>
</dbReference>
<dbReference type="InterPro" id="IPR015943">
    <property type="entry name" value="WD40/YVTN_repeat-like_dom_sf"/>
</dbReference>
<dbReference type="InterPro" id="IPR001680">
    <property type="entry name" value="WD40_rpt"/>
</dbReference>
<feature type="non-terminal residue" evidence="8">
    <location>
        <position position="1"/>
    </location>
</feature>
<evidence type="ECO:0000256" key="1">
    <source>
        <dbReference type="ARBA" id="ARBA00003496"/>
    </source>
</evidence>
<keyword evidence="4" id="KW-0256">Endoplasmic reticulum</keyword>
<evidence type="ECO:0000259" key="6">
    <source>
        <dbReference type="Pfam" id="PF22939"/>
    </source>
</evidence>
<keyword evidence="4" id="KW-0813">Transport</keyword>
<feature type="domain" description="Nephrocystin 3-like N-terminal" evidence="7">
    <location>
        <begin position="347"/>
        <end position="524"/>
    </location>
</feature>
<evidence type="ECO:0000313" key="8">
    <source>
        <dbReference type="EMBL" id="RFU23947.1"/>
    </source>
</evidence>
<dbReference type="SUPFAM" id="SSF52540">
    <property type="entry name" value="P-loop containing nucleoside triphosphate hydrolases"/>
    <property type="match status" value="1"/>
</dbReference>
<dbReference type="EC" id="3.1.-.-" evidence="4"/>
<accession>A0A3E2GSC4</accession>
<dbReference type="Pfam" id="PF22939">
    <property type="entry name" value="WHD_GPIID"/>
    <property type="match status" value="1"/>
</dbReference>
<dbReference type="Gene3D" id="3.40.50.300">
    <property type="entry name" value="P-loop containing nucleotide triphosphate hydrolases"/>
    <property type="match status" value="1"/>
</dbReference>
<feature type="domain" description="GPI inositol-deacylase winged helix" evidence="6">
    <location>
        <begin position="640"/>
        <end position="719"/>
    </location>
</feature>
<dbReference type="GO" id="GO:0015031">
    <property type="term" value="P:protein transport"/>
    <property type="evidence" value="ECO:0007669"/>
    <property type="project" value="UniProtKB-KW"/>
</dbReference>
<evidence type="ECO:0000256" key="4">
    <source>
        <dbReference type="RuleBase" id="RU365011"/>
    </source>
</evidence>
<comment type="function">
    <text evidence="1 4">Involved in inositol deacylation of GPI-anchored proteins which plays important roles in the quality control and ER-associated degradation of GPI-anchored proteins.</text>
</comment>
<dbReference type="InterPro" id="IPR054471">
    <property type="entry name" value="GPIID_WHD"/>
</dbReference>
<dbReference type="Pfam" id="PF07819">
    <property type="entry name" value="PGAP1"/>
    <property type="match status" value="1"/>
</dbReference>
<dbReference type="GO" id="GO:0005789">
    <property type="term" value="C:endoplasmic reticulum membrane"/>
    <property type="evidence" value="ECO:0007669"/>
    <property type="project" value="UniProtKB-SubCell"/>
</dbReference>
<keyword evidence="3" id="KW-0677">Repeat</keyword>
<evidence type="ECO:0000256" key="2">
    <source>
        <dbReference type="ARBA" id="ARBA00015856"/>
    </source>
</evidence>
<dbReference type="PANTHER" id="PTHR10039">
    <property type="entry name" value="AMELOGENIN"/>
    <property type="match status" value="1"/>
</dbReference>
<name>A0A3E2GSC4_SCYLI</name>
<evidence type="ECO:0000259" key="7">
    <source>
        <dbReference type="Pfam" id="PF24883"/>
    </source>
</evidence>
<dbReference type="OrthoDB" id="194358at2759"/>
<organism evidence="8 9">
    <name type="scientific">Scytalidium lignicola</name>
    <name type="common">Hyphomycete</name>
    <dbReference type="NCBI Taxonomy" id="5539"/>
    <lineage>
        <taxon>Eukaryota</taxon>
        <taxon>Fungi</taxon>
        <taxon>Dikarya</taxon>
        <taxon>Ascomycota</taxon>
        <taxon>Pezizomycotina</taxon>
        <taxon>Leotiomycetes</taxon>
        <taxon>Leotiomycetes incertae sedis</taxon>
        <taxon>Scytalidium</taxon>
    </lineage>
</organism>
<evidence type="ECO:0000256" key="3">
    <source>
        <dbReference type="ARBA" id="ARBA00022737"/>
    </source>
</evidence>
<dbReference type="SMART" id="SM00320">
    <property type="entry name" value="WD40"/>
    <property type="match status" value="5"/>
</dbReference>
<feature type="non-terminal residue" evidence="8">
    <location>
        <position position="1574"/>
    </location>
</feature>
<dbReference type="InterPro" id="IPR011047">
    <property type="entry name" value="Quinoprotein_ADH-like_sf"/>
</dbReference>
<dbReference type="Pfam" id="PF24883">
    <property type="entry name" value="NPHP3_N"/>
    <property type="match status" value="1"/>
</dbReference>
<protein>
    <recommendedName>
        <fullName evidence="2 4">GPI inositol-deacylase</fullName>
        <ecNumber evidence="4">3.1.-.-</ecNumber>
    </recommendedName>
</protein>
<reference evidence="8 9" key="1">
    <citation type="submission" date="2018-05" db="EMBL/GenBank/DDBJ databases">
        <title>Draft genome sequence of Scytalidium lignicola DSM 105466, a ubiquitous saprotrophic fungus.</title>
        <authorList>
            <person name="Buettner E."/>
            <person name="Gebauer A.M."/>
            <person name="Hofrichter M."/>
            <person name="Liers C."/>
            <person name="Kellner H."/>
        </authorList>
    </citation>
    <scope>NUCLEOTIDE SEQUENCE [LARGE SCALE GENOMIC DNA]</scope>
    <source>
        <strain evidence="8 9">DSM 105466</strain>
    </source>
</reference>
<gene>
    <name evidence="8" type="ORF">B7463_g12392</name>
</gene>
<keyword evidence="9" id="KW-1185">Reference proteome</keyword>
<evidence type="ECO:0000313" key="9">
    <source>
        <dbReference type="Proteomes" id="UP000258309"/>
    </source>
</evidence>
<dbReference type="SUPFAM" id="SSF53474">
    <property type="entry name" value="alpha/beta-Hydrolases"/>
    <property type="match status" value="1"/>
</dbReference>
<keyword evidence="4" id="KW-0653">Protein transport</keyword>
<dbReference type="InterPro" id="IPR029058">
    <property type="entry name" value="AB_hydrolase_fold"/>
</dbReference>
<evidence type="ECO:0000259" key="5">
    <source>
        <dbReference type="Pfam" id="PF07819"/>
    </source>
</evidence>
<comment type="subcellular location">
    <subcellularLocation>
        <location evidence="4">Endoplasmic reticulum membrane</location>
    </subcellularLocation>
</comment>
<dbReference type="EMBL" id="NCSJ02000551">
    <property type="protein sequence ID" value="RFU23947.1"/>
    <property type="molecule type" value="Genomic_DNA"/>
</dbReference>
<dbReference type="GO" id="GO:0016788">
    <property type="term" value="F:hydrolase activity, acting on ester bonds"/>
    <property type="evidence" value="ECO:0007669"/>
    <property type="project" value="InterPro"/>
</dbReference>
<proteinExistence type="inferred from homology"/>
<dbReference type="Proteomes" id="UP000258309">
    <property type="component" value="Unassembled WGS sequence"/>
</dbReference>
<sequence length="1574" mass="176818">MELPFGRRRRNNSKFDFLSLERVLSGLQLQDQLPFDEEDTWGPLGLTTIHCPSEPLLEFIFIHGLGGGSRKTWSFSSKLHHFWPKEWLSKDPAFQNVRVHSFGYKSTWHDTRGSILNVHDIAESLLGAIHNSPSIRASPDSKIVLIAHSLGGLIAKKAYIEARTNTNYQQLGGRIHSLYFLATPHQGSESSQLVQTLISISPFHGEKPFVQDLKPTSAMIQLINSEFPRYSQDVQLFSFYETLETWAGSSRMIVSQKSATLGYVNEQRMPLNKNHRGVCKFEKPTDRDFITLRNTLSQTVDSILREVSTQKHASHLDQLRALREYLGVQEKPEDDLIEFEDLCMPESCSWFISKPMFRDWRDCSLQPQTPLTPRTPSFPPTELFRVIWLHGVPGTGKSVLTSQVINHLEGFNLDCSYYYFSSEDRAKSTTSGLLRSLAYQMALLSSNVREKILTMKDNGVNFDKDNEKLIWRKLFVSGIFRCDFEQPQYWVIDALDECKDYAALLPMLAKIESGFPLRVMLTSRPSLQLQGKLSLLGSRIREEQMSFDDTHNSIRQFVEKGLGFALRDQNDGGHLDLVEKIVEKSEGCFLWANLVMEELENHAYSAEKVEQILEGVPPGMHHLYERTLKSLLESENDSDEKKRVSKAILNLIACAVHPLTVPELADALKIEFNITIFEQTVRSSCGNLIYFDKMKRVCLVHKTVRDFLLNPDLESEFRVHSKDANQQLGLACLKFLRGSQMRPVRTQGLSGHSSLRITRRVASSPFAEYACTYFSDHIRRSHSDDDDFLDQIYAFLTTNAFSWIEHIAYRGKLDALIRASQNLRAYLQARAKYRPLLDQKSQLIQNWSVDLIRLVAKFGKNLLRCPSSIFGLIPPLAPPESAIASQYKYSKGIQILGLSQRVWDDRLCSISFHGKTATAVAYGDSSFAVGLQSGAVHIYDHTTFQELRILQHQEVVKILRYNLIGDLLACGGLRRIRLFNVADGSQLWVQNTPGEPLALSFTDQDQRLMTITRSNNLVIRHTADGEVVGTMLRKNSLSGPVSLFQGGDITCASFSLSSNMLATVHRGQPVTLTDLDNDEYIGCCEKDVNSDTDASAGDQPVEAILAVKFNPNPDIGLLAVTYIDGALAVFDPNQQCLVATVEDSEAAIIASSPDGRTLGVGSSSGIIMLYEFETLKLLYRIIHTSNINLRTLAFSGDSQRVIDIRESQCNVWAPPLLVLSNTPDTDSVSDALTLPMEDFASSPEEGRMEITALVCLASGDAILCGIDDGVVALYSTATGKKVKDMYRHAAKYWITEIIWNSKTNFIASVDGLNGVLVKELRYRQQWEIVSNVFTTHLTNPIKQLLFNIAGTRLLVVTTQAVVVFQLQGEKTMHSIHTNSVGRWVNDPTNPDQVIAVEPANLKFYSWNGLEEISAASGVKLQCNADGQLTVQDVTTSPDGKIFVLRLSRFDKNLSTTHFCLLETSSCRADTKEVAVLDRLDRANAHIEHLIGVNHSSLFFLNKDLWVCSLKLSGDENDCTFHMFIPDEWINRSQRVIFQLTAKGDLIFVNKAEIAVIKRGIGHRAILHDLPSYNS</sequence>
<keyword evidence="4" id="KW-0378">Hydrolase</keyword>
<keyword evidence="4" id="KW-0472">Membrane</keyword>
<dbReference type="SUPFAM" id="SSF50998">
    <property type="entry name" value="Quinoprotein alcohol dehydrogenase-like"/>
    <property type="match status" value="1"/>
</dbReference>
<comment type="caution">
    <text evidence="8">The sequence shown here is derived from an EMBL/GenBank/DDBJ whole genome shotgun (WGS) entry which is preliminary data.</text>
</comment>
<dbReference type="Gene3D" id="3.40.50.1820">
    <property type="entry name" value="alpha/beta hydrolase"/>
    <property type="match status" value="1"/>
</dbReference>
<dbReference type="InterPro" id="IPR056884">
    <property type="entry name" value="NPHP3-like_N"/>
</dbReference>
<dbReference type="PANTHER" id="PTHR10039:SF16">
    <property type="entry name" value="GPI INOSITOL-DEACYLASE"/>
    <property type="match status" value="1"/>
</dbReference>
<dbReference type="InterPro" id="IPR027417">
    <property type="entry name" value="P-loop_NTPase"/>
</dbReference>
<comment type="similarity">
    <text evidence="4">Belongs to the GPI inositol-deacylase family.</text>
</comment>
<dbReference type="Gene3D" id="2.130.10.10">
    <property type="entry name" value="YVTN repeat-like/Quinoprotein amine dehydrogenase"/>
    <property type="match status" value="3"/>
</dbReference>